<dbReference type="GeneID" id="63748248"/>
<dbReference type="GO" id="GO:0003676">
    <property type="term" value="F:nucleic acid binding"/>
    <property type="evidence" value="ECO:0007669"/>
    <property type="project" value="InterPro"/>
</dbReference>
<evidence type="ECO:0000313" key="2">
    <source>
        <dbReference type="EMBL" id="OJJ40678.1"/>
    </source>
</evidence>
<evidence type="ECO:0000313" key="3">
    <source>
        <dbReference type="Proteomes" id="UP000184383"/>
    </source>
</evidence>
<dbReference type="Gene3D" id="4.10.60.10">
    <property type="entry name" value="Zinc finger, CCHC-type"/>
    <property type="match status" value="1"/>
</dbReference>
<accession>A0A1L9S0P4</accession>
<name>A0A1L9S0P4_ASPWE</name>
<dbReference type="InterPro" id="IPR036875">
    <property type="entry name" value="Znf_CCHC_sf"/>
</dbReference>
<dbReference type="AlphaFoldDB" id="A0A1L9S0P4"/>
<protein>
    <submittedName>
        <fullName evidence="2">Uncharacterized protein</fullName>
    </submittedName>
</protein>
<keyword evidence="3" id="KW-1185">Reference proteome</keyword>
<feature type="compositionally biased region" description="Low complexity" evidence="1">
    <location>
        <begin position="12"/>
        <end position="22"/>
    </location>
</feature>
<dbReference type="RefSeq" id="XP_040694354.1">
    <property type="nucleotide sequence ID" value="XM_040832400.1"/>
</dbReference>
<dbReference type="VEuPathDB" id="FungiDB:ASPWEDRAFT_22840"/>
<dbReference type="SUPFAM" id="SSF57756">
    <property type="entry name" value="Retrovirus zinc finger-like domains"/>
    <property type="match status" value="1"/>
</dbReference>
<feature type="region of interest" description="Disordered" evidence="1">
    <location>
        <begin position="1"/>
        <end position="31"/>
    </location>
</feature>
<evidence type="ECO:0000256" key="1">
    <source>
        <dbReference type="SAM" id="MobiDB-lite"/>
    </source>
</evidence>
<dbReference type="STRING" id="1073089.A0A1L9S0P4"/>
<organism evidence="2 3">
    <name type="scientific">Aspergillus wentii DTO 134E9</name>
    <dbReference type="NCBI Taxonomy" id="1073089"/>
    <lineage>
        <taxon>Eukaryota</taxon>
        <taxon>Fungi</taxon>
        <taxon>Dikarya</taxon>
        <taxon>Ascomycota</taxon>
        <taxon>Pezizomycotina</taxon>
        <taxon>Eurotiomycetes</taxon>
        <taxon>Eurotiomycetidae</taxon>
        <taxon>Eurotiales</taxon>
        <taxon>Aspergillaceae</taxon>
        <taxon>Aspergillus</taxon>
        <taxon>Aspergillus subgen. Cremei</taxon>
    </lineage>
</organism>
<sequence length="261" mass="29514">MSSQLENRTHCSSLSKSNLSKLPAKRPHRSGLAKKKAIQCYYYKEFGHRKNTCPRLLQRQQEERTVREATGSLQPQLILKIIDNPNGNEIMQHIPYAEVIKISGGPDPVTKAILSSIDPSIQELEDTKVTAKALQMIETQTIYDFMWANPTPFRRIKQHLRDGHRTANFIWLWSLILPEGTNNMVTAVKSNLLEKTFSYVFQSLPPNTLKWFGDHTLYTGHGLNVTSSLLQGDSLTPHMRFEKGLSLSSSPAPQTQKCVLG</sequence>
<dbReference type="EMBL" id="KV878209">
    <property type="protein sequence ID" value="OJJ40678.1"/>
    <property type="molecule type" value="Genomic_DNA"/>
</dbReference>
<dbReference type="GO" id="GO:0008270">
    <property type="term" value="F:zinc ion binding"/>
    <property type="evidence" value="ECO:0007669"/>
    <property type="project" value="InterPro"/>
</dbReference>
<reference evidence="3" key="1">
    <citation type="journal article" date="2017" name="Genome Biol.">
        <title>Comparative genomics reveals high biological diversity and specific adaptations in the industrially and medically important fungal genus Aspergillus.</title>
        <authorList>
            <person name="de Vries R.P."/>
            <person name="Riley R."/>
            <person name="Wiebenga A."/>
            <person name="Aguilar-Osorio G."/>
            <person name="Amillis S."/>
            <person name="Uchima C.A."/>
            <person name="Anderluh G."/>
            <person name="Asadollahi M."/>
            <person name="Askin M."/>
            <person name="Barry K."/>
            <person name="Battaglia E."/>
            <person name="Bayram O."/>
            <person name="Benocci T."/>
            <person name="Braus-Stromeyer S.A."/>
            <person name="Caldana C."/>
            <person name="Canovas D."/>
            <person name="Cerqueira G.C."/>
            <person name="Chen F."/>
            <person name="Chen W."/>
            <person name="Choi C."/>
            <person name="Clum A."/>
            <person name="Dos Santos R.A."/>
            <person name="Damasio A.R."/>
            <person name="Diallinas G."/>
            <person name="Emri T."/>
            <person name="Fekete E."/>
            <person name="Flipphi M."/>
            <person name="Freyberg S."/>
            <person name="Gallo A."/>
            <person name="Gournas C."/>
            <person name="Habgood R."/>
            <person name="Hainaut M."/>
            <person name="Harispe M.L."/>
            <person name="Henrissat B."/>
            <person name="Hilden K.S."/>
            <person name="Hope R."/>
            <person name="Hossain A."/>
            <person name="Karabika E."/>
            <person name="Karaffa L."/>
            <person name="Karanyi Z."/>
            <person name="Krasevec N."/>
            <person name="Kuo A."/>
            <person name="Kusch H."/>
            <person name="LaButti K."/>
            <person name="Lagendijk E.L."/>
            <person name="Lapidus A."/>
            <person name="Levasseur A."/>
            <person name="Lindquist E."/>
            <person name="Lipzen A."/>
            <person name="Logrieco A.F."/>
            <person name="MacCabe A."/>
            <person name="Maekelae M.R."/>
            <person name="Malavazi I."/>
            <person name="Melin P."/>
            <person name="Meyer V."/>
            <person name="Mielnichuk N."/>
            <person name="Miskei M."/>
            <person name="Molnar A.P."/>
            <person name="Mule G."/>
            <person name="Ngan C.Y."/>
            <person name="Orejas M."/>
            <person name="Orosz E."/>
            <person name="Ouedraogo J.P."/>
            <person name="Overkamp K.M."/>
            <person name="Park H.-S."/>
            <person name="Perrone G."/>
            <person name="Piumi F."/>
            <person name="Punt P.J."/>
            <person name="Ram A.F."/>
            <person name="Ramon A."/>
            <person name="Rauscher S."/>
            <person name="Record E."/>
            <person name="Riano-Pachon D.M."/>
            <person name="Robert V."/>
            <person name="Roehrig J."/>
            <person name="Ruller R."/>
            <person name="Salamov A."/>
            <person name="Salih N.S."/>
            <person name="Samson R.A."/>
            <person name="Sandor E."/>
            <person name="Sanguinetti M."/>
            <person name="Schuetze T."/>
            <person name="Sepcic K."/>
            <person name="Shelest E."/>
            <person name="Sherlock G."/>
            <person name="Sophianopoulou V."/>
            <person name="Squina F.M."/>
            <person name="Sun H."/>
            <person name="Susca A."/>
            <person name="Todd R.B."/>
            <person name="Tsang A."/>
            <person name="Unkles S.E."/>
            <person name="van de Wiele N."/>
            <person name="van Rossen-Uffink D."/>
            <person name="Oliveira J.V."/>
            <person name="Vesth T.C."/>
            <person name="Visser J."/>
            <person name="Yu J.-H."/>
            <person name="Zhou M."/>
            <person name="Andersen M.R."/>
            <person name="Archer D.B."/>
            <person name="Baker S.E."/>
            <person name="Benoit I."/>
            <person name="Brakhage A.A."/>
            <person name="Braus G.H."/>
            <person name="Fischer R."/>
            <person name="Frisvad J.C."/>
            <person name="Goldman G.H."/>
            <person name="Houbraken J."/>
            <person name="Oakley B."/>
            <person name="Pocsi I."/>
            <person name="Scazzocchio C."/>
            <person name="Seiboth B."/>
            <person name="vanKuyk P.A."/>
            <person name="Wortman J."/>
            <person name="Dyer P.S."/>
            <person name="Grigoriev I.V."/>
        </authorList>
    </citation>
    <scope>NUCLEOTIDE SEQUENCE [LARGE SCALE GENOMIC DNA]</scope>
    <source>
        <strain evidence="3">DTO 134E9</strain>
    </source>
</reference>
<gene>
    <name evidence="2" type="ORF">ASPWEDRAFT_22840</name>
</gene>
<proteinExistence type="predicted"/>
<dbReference type="Proteomes" id="UP000184383">
    <property type="component" value="Unassembled WGS sequence"/>
</dbReference>